<name>A0A5D6VGP4_9BACT</name>
<dbReference type="AlphaFoldDB" id="A0A5D6VGP4"/>
<protein>
    <submittedName>
        <fullName evidence="2">Uncharacterized protein</fullName>
    </submittedName>
</protein>
<dbReference type="Proteomes" id="UP000322791">
    <property type="component" value="Unassembled WGS sequence"/>
</dbReference>
<evidence type="ECO:0000256" key="1">
    <source>
        <dbReference type="SAM" id="Phobius"/>
    </source>
</evidence>
<comment type="caution">
    <text evidence="2">The sequence shown here is derived from an EMBL/GenBank/DDBJ whole genome shotgun (WGS) entry which is preliminary data.</text>
</comment>
<feature type="transmembrane region" description="Helical" evidence="1">
    <location>
        <begin position="45"/>
        <end position="64"/>
    </location>
</feature>
<evidence type="ECO:0000313" key="2">
    <source>
        <dbReference type="EMBL" id="TYZ14540.1"/>
    </source>
</evidence>
<accession>A0A5D6VGP4</accession>
<evidence type="ECO:0000313" key="3">
    <source>
        <dbReference type="Proteomes" id="UP000322791"/>
    </source>
</evidence>
<proteinExistence type="predicted"/>
<dbReference type="EMBL" id="VTHL01000001">
    <property type="protein sequence ID" value="TYZ14540.1"/>
    <property type="molecule type" value="Genomic_DNA"/>
</dbReference>
<dbReference type="RefSeq" id="WP_149069322.1">
    <property type="nucleotide sequence ID" value="NZ_VTHL01000001.1"/>
</dbReference>
<reference evidence="2 3" key="1">
    <citation type="submission" date="2019-08" db="EMBL/GenBank/DDBJ databases">
        <authorList>
            <person name="Seo M.-J."/>
        </authorList>
    </citation>
    <scope>NUCLEOTIDE SEQUENCE [LARGE SCALE GENOMIC DNA]</scope>
    <source>
        <strain evidence="2 3">KIGAM108</strain>
    </source>
</reference>
<feature type="transmembrane region" description="Helical" evidence="1">
    <location>
        <begin position="76"/>
        <end position="94"/>
    </location>
</feature>
<organism evidence="2 3">
    <name type="scientific">Hymenobacter lutimineralis</name>
    <dbReference type="NCBI Taxonomy" id="2606448"/>
    <lineage>
        <taxon>Bacteria</taxon>
        <taxon>Pseudomonadati</taxon>
        <taxon>Bacteroidota</taxon>
        <taxon>Cytophagia</taxon>
        <taxon>Cytophagales</taxon>
        <taxon>Hymenobacteraceae</taxon>
        <taxon>Hymenobacter</taxon>
    </lineage>
</organism>
<keyword evidence="3" id="KW-1185">Reference proteome</keyword>
<keyword evidence="1" id="KW-0812">Transmembrane</keyword>
<keyword evidence="1" id="KW-0472">Membrane</keyword>
<keyword evidence="1" id="KW-1133">Transmembrane helix</keyword>
<sequence length="102" mass="11588">MFAGITIPLAVLFFDSIFLLLFKGIYLLLTRSAQRHEPFGFKKQLLVTAGVQMGLLLLLLALEIILNPHGKSWEDFVLGIAFTSTFAVPLFLFIRHHWRTSV</sequence>
<feature type="transmembrane region" description="Helical" evidence="1">
    <location>
        <begin position="6"/>
        <end position="29"/>
    </location>
</feature>
<gene>
    <name evidence="2" type="ORF">FY528_02100</name>
</gene>